<sequence length="701" mass="79888">MRIFQIFLLSNGGYYLGKLVPNPEFREDVVDLLRVLLRKHSSMLDRQLFNRMEKMEFLEKVLNSNNPQQIRMLGAFSKSAWGRASLRMSGALDLLIQKMVNTDSDEERLFVVQTFKEFLHDSAGLRHMGENESFMRKIVDDVGKFVEKHLDVCQPQIDYESLKMAEANPKMFPFTLKDTQQLSEASRRRRIEKENEIEKLHKDFYAVWAYYSPAAPRASSPNYSPCVSPPLSDPPSGASSPTIRPNDSILHEFVPPEPSYERFTVEMRKNLEMKLPRAERVWNKTIDGELSLLTWLSQDEQNLPLLARVDIVDTIINYLRNTSKPQFHCYRVLRRLATLRTHAYQLIDMQFHLKVLTGLCATPCRMLKHSKKCTRCEKCAELGREILREFATHVDNSYGDAHINAQFTSDDLVERTKAAIAKIVLVKERTRLAKVPSLSVLFESLTQILSSSENFKRIGLKAAFENGPSIVSQIIGSLSILIAGKKIRQLCNTDSWYFPPENENCMIEKAKIEEENTPELLKFLDENQDEVVSAPMHIVCEKSEYFHGMFSSGFLEQANNVRSFQIDGDICTRDEFRLFVHLVCECTGSCSAINDADQCATILELADRYLCHDVSKMLSSDKGPLRTYLRGTTLPILLPTALTTCAQEGSLDYALLTLIRFATPDEITTAMEAISGNSLLVETFLIALRKFIDAQRVGDLQ</sequence>
<keyword evidence="3" id="KW-1185">Reference proteome</keyword>
<protein>
    <recommendedName>
        <fullName evidence="4">BTB domain-containing protein</fullName>
    </recommendedName>
</protein>
<dbReference type="Proteomes" id="UP000494206">
    <property type="component" value="Unassembled WGS sequence"/>
</dbReference>
<proteinExistence type="predicted"/>
<dbReference type="GO" id="GO:0005829">
    <property type="term" value="C:cytosol"/>
    <property type="evidence" value="ECO:0007669"/>
    <property type="project" value="TreeGrafter"/>
</dbReference>
<dbReference type="AlphaFoldDB" id="A0A8S1F9B9"/>
<evidence type="ECO:0008006" key="4">
    <source>
        <dbReference type="Google" id="ProtNLM"/>
    </source>
</evidence>
<organism evidence="2 3">
    <name type="scientific">Caenorhabditis bovis</name>
    <dbReference type="NCBI Taxonomy" id="2654633"/>
    <lineage>
        <taxon>Eukaryota</taxon>
        <taxon>Metazoa</taxon>
        <taxon>Ecdysozoa</taxon>
        <taxon>Nematoda</taxon>
        <taxon>Chromadorea</taxon>
        <taxon>Rhabditida</taxon>
        <taxon>Rhabditina</taxon>
        <taxon>Rhabditomorpha</taxon>
        <taxon>Rhabditoidea</taxon>
        <taxon>Rhabditidae</taxon>
        <taxon>Peloderinae</taxon>
        <taxon>Caenorhabditis</taxon>
    </lineage>
</organism>
<dbReference type="InterPro" id="IPR011333">
    <property type="entry name" value="SKP1/BTB/POZ_sf"/>
</dbReference>
<comment type="caution">
    <text evidence="2">The sequence shown here is derived from an EMBL/GenBank/DDBJ whole genome shotgun (WGS) entry which is preliminary data.</text>
</comment>
<dbReference type="CDD" id="cd18186">
    <property type="entry name" value="BTB_POZ_ZBTB_KLHL-like"/>
    <property type="match status" value="1"/>
</dbReference>
<accession>A0A8S1F9B9</accession>
<gene>
    <name evidence="2" type="ORF">CBOVIS_LOCUS9500</name>
</gene>
<dbReference type="Gene3D" id="3.30.710.10">
    <property type="entry name" value="Potassium Channel Kv1.1, Chain A"/>
    <property type="match status" value="1"/>
</dbReference>
<dbReference type="PANTHER" id="PTHR23312">
    <property type="entry name" value="ARMC5 ARMADILLO REPEAT-CONTAINING -RELATED"/>
    <property type="match status" value="1"/>
</dbReference>
<reference evidence="2 3" key="1">
    <citation type="submission" date="2020-04" db="EMBL/GenBank/DDBJ databases">
        <authorList>
            <person name="Laetsch R D."/>
            <person name="Stevens L."/>
            <person name="Kumar S."/>
            <person name="Blaxter L. M."/>
        </authorList>
    </citation>
    <scope>NUCLEOTIDE SEQUENCE [LARGE SCALE GENOMIC DNA]</scope>
</reference>
<dbReference type="EMBL" id="CADEPM010000006">
    <property type="protein sequence ID" value="CAB3407590.1"/>
    <property type="molecule type" value="Genomic_DNA"/>
</dbReference>
<evidence type="ECO:0000313" key="2">
    <source>
        <dbReference type="EMBL" id="CAB3407590.1"/>
    </source>
</evidence>
<evidence type="ECO:0000313" key="3">
    <source>
        <dbReference type="Proteomes" id="UP000494206"/>
    </source>
</evidence>
<dbReference type="GO" id="GO:0009653">
    <property type="term" value="P:anatomical structure morphogenesis"/>
    <property type="evidence" value="ECO:0007669"/>
    <property type="project" value="TreeGrafter"/>
</dbReference>
<dbReference type="OrthoDB" id="5820640at2759"/>
<feature type="region of interest" description="Disordered" evidence="1">
    <location>
        <begin position="221"/>
        <end position="250"/>
    </location>
</feature>
<evidence type="ECO:0000256" key="1">
    <source>
        <dbReference type="SAM" id="MobiDB-lite"/>
    </source>
</evidence>
<name>A0A8S1F9B9_9PELO</name>
<dbReference type="PANTHER" id="PTHR23312:SF8">
    <property type="entry name" value="ARMADILLO REPEAT-CONTAINING PROTEIN 5"/>
    <property type="match status" value="1"/>
</dbReference>